<feature type="signal peptide" evidence="3">
    <location>
        <begin position="1"/>
        <end position="20"/>
    </location>
</feature>
<gene>
    <name evidence="5" type="ordered locus">Cyan7425_5058</name>
</gene>
<evidence type="ECO:0000256" key="1">
    <source>
        <dbReference type="ARBA" id="ARBA00022729"/>
    </source>
</evidence>
<dbReference type="EMBL" id="CP001344">
    <property type="protein sequence ID" value="ACL47355.1"/>
    <property type="molecule type" value="Genomic_DNA"/>
</dbReference>
<dbReference type="HOGENOM" id="CLU_064696_0_0_3"/>
<sequence>MKLKRRSFLFLLGASGYGLTACLNQLNAGQSKTLEQPTLAKTSPSPPPVVDDRLAKQGITNPPRGDVRIVVISDLNSQYGSTDYDPEVDKAIALIPGWQPDLVLCGGDMIAGQSPSLSRAQIEAMWQAFDQHVAAPLRQANIPYGFTLGNHDASGALGFQNQFLYQKERDLAAAYWRNPAHNPGVNFVDRSGFPFYYSFAQNDIFFLVWDASTHLIPAKQLTWAEQSLSSPQAQQAKLRIAIGHLPLYGITVGRDEPGEYLERADQLRALLEKYNVHTYISGHDHGYYPGHVGKLQTLQCGILGSGMRPLLVGNLPPQKTLTVMDVNLAAADTVYTTYNAMTMKVIDQQTLPRLIPAPNGKVLRRDVELADLTPEERAMKYTPSTI</sequence>
<evidence type="ECO:0000256" key="3">
    <source>
        <dbReference type="SAM" id="SignalP"/>
    </source>
</evidence>
<feature type="chain" id="PRO_5002873598" evidence="3">
    <location>
        <begin position="21"/>
        <end position="386"/>
    </location>
</feature>
<dbReference type="OrthoDB" id="651281at2"/>
<organism evidence="5">
    <name type="scientific">Cyanothece sp. (strain PCC 7425 / ATCC 29141)</name>
    <dbReference type="NCBI Taxonomy" id="395961"/>
    <lineage>
        <taxon>Bacteria</taxon>
        <taxon>Bacillati</taxon>
        <taxon>Cyanobacteriota</taxon>
        <taxon>Cyanophyceae</taxon>
        <taxon>Gomontiellales</taxon>
        <taxon>Cyanothecaceae</taxon>
        <taxon>Cyanothece</taxon>
    </lineage>
</organism>
<dbReference type="Pfam" id="PF00149">
    <property type="entry name" value="Metallophos"/>
    <property type="match status" value="1"/>
</dbReference>
<keyword evidence="2" id="KW-0378">Hydrolase</keyword>
<dbReference type="InterPro" id="IPR029052">
    <property type="entry name" value="Metallo-depent_PP-like"/>
</dbReference>
<accession>B8HP95</accession>
<keyword evidence="1 3" id="KW-0732">Signal</keyword>
<evidence type="ECO:0000259" key="4">
    <source>
        <dbReference type="Pfam" id="PF00149"/>
    </source>
</evidence>
<evidence type="ECO:0000256" key="2">
    <source>
        <dbReference type="ARBA" id="ARBA00022801"/>
    </source>
</evidence>
<dbReference type="STRING" id="395961.Cyan7425_5058"/>
<dbReference type="eggNOG" id="COG1409">
    <property type="taxonomic scope" value="Bacteria"/>
</dbReference>
<dbReference type="InterPro" id="IPR004843">
    <property type="entry name" value="Calcineurin-like_PHP"/>
</dbReference>
<dbReference type="SUPFAM" id="SSF56300">
    <property type="entry name" value="Metallo-dependent phosphatases"/>
    <property type="match status" value="1"/>
</dbReference>
<dbReference type="KEGG" id="cyn:Cyan7425_5058"/>
<dbReference type="PROSITE" id="PS51257">
    <property type="entry name" value="PROKAR_LIPOPROTEIN"/>
    <property type="match status" value="1"/>
</dbReference>
<name>B8HP95_CYAP4</name>
<dbReference type="PANTHER" id="PTHR10161">
    <property type="entry name" value="TARTRATE-RESISTANT ACID PHOSPHATASE TYPE 5"/>
    <property type="match status" value="1"/>
</dbReference>
<dbReference type="PANTHER" id="PTHR10161:SF14">
    <property type="entry name" value="TARTRATE-RESISTANT ACID PHOSPHATASE TYPE 5"/>
    <property type="match status" value="1"/>
</dbReference>
<dbReference type="Gene3D" id="3.60.21.10">
    <property type="match status" value="1"/>
</dbReference>
<dbReference type="InterPro" id="IPR051558">
    <property type="entry name" value="Metallophosphoesterase_PAP"/>
</dbReference>
<dbReference type="GO" id="GO:0016787">
    <property type="term" value="F:hydrolase activity"/>
    <property type="evidence" value="ECO:0007669"/>
    <property type="project" value="UniProtKB-KW"/>
</dbReference>
<proteinExistence type="predicted"/>
<feature type="domain" description="Calcineurin-like phosphoesterase" evidence="4">
    <location>
        <begin position="68"/>
        <end position="287"/>
    </location>
</feature>
<reference evidence="5" key="1">
    <citation type="submission" date="2009-01" db="EMBL/GenBank/DDBJ databases">
        <title>Complete sequence of chromosome Cyanothece sp. PCC 7425.</title>
        <authorList>
            <consortium name="US DOE Joint Genome Institute"/>
            <person name="Lucas S."/>
            <person name="Copeland A."/>
            <person name="Lapidus A."/>
            <person name="Glavina del Rio T."/>
            <person name="Dalin E."/>
            <person name="Tice H."/>
            <person name="Bruce D."/>
            <person name="Goodwin L."/>
            <person name="Pitluck S."/>
            <person name="Sims D."/>
            <person name="Meineke L."/>
            <person name="Brettin T."/>
            <person name="Detter J.C."/>
            <person name="Han C."/>
            <person name="Larimer F."/>
            <person name="Land M."/>
            <person name="Hauser L."/>
            <person name="Kyrpides N."/>
            <person name="Ovchinnikova G."/>
            <person name="Liberton M."/>
            <person name="Stoeckel J."/>
            <person name="Banerjee A."/>
            <person name="Singh A."/>
            <person name="Page L."/>
            <person name="Sato H."/>
            <person name="Zhao L."/>
            <person name="Sherman L."/>
            <person name="Pakrasi H."/>
            <person name="Richardson P."/>
        </authorList>
    </citation>
    <scope>NUCLEOTIDE SEQUENCE</scope>
    <source>
        <strain evidence="5">PCC 7425</strain>
    </source>
</reference>
<protein>
    <submittedName>
        <fullName evidence="5">Metallophosphoesterase</fullName>
    </submittedName>
</protein>
<evidence type="ECO:0000313" key="5">
    <source>
        <dbReference type="EMBL" id="ACL47355.1"/>
    </source>
</evidence>
<dbReference type="AlphaFoldDB" id="B8HP95"/>